<dbReference type="Pfam" id="PF00107">
    <property type="entry name" value="ADH_zinc_N"/>
    <property type="match status" value="1"/>
</dbReference>
<dbReference type="EMBL" id="MTYH01000081">
    <property type="protein sequence ID" value="PNP39560.1"/>
    <property type="molecule type" value="Genomic_DNA"/>
</dbReference>
<dbReference type="SUPFAM" id="SSF51735">
    <property type="entry name" value="NAD(P)-binding Rossmann-fold domains"/>
    <property type="match status" value="1"/>
</dbReference>
<dbReference type="Gene3D" id="3.40.50.720">
    <property type="entry name" value="NAD(P)-binding Rossmann-like Domain"/>
    <property type="match status" value="1"/>
</dbReference>
<name>A0A2K0T223_9HYPO</name>
<dbReference type="InterPro" id="IPR020843">
    <property type="entry name" value="ER"/>
</dbReference>
<dbReference type="InterPro" id="IPR011032">
    <property type="entry name" value="GroES-like_sf"/>
</dbReference>
<evidence type="ECO:0000313" key="2">
    <source>
        <dbReference type="EMBL" id="PNP39560.1"/>
    </source>
</evidence>
<dbReference type="SUPFAM" id="SSF50129">
    <property type="entry name" value="GroES-like"/>
    <property type="match status" value="1"/>
</dbReference>
<dbReference type="OrthoDB" id="9930022at2759"/>
<dbReference type="GO" id="GO:0016491">
    <property type="term" value="F:oxidoreductase activity"/>
    <property type="evidence" value="ECO:0007669"/>
    <property type="project" value="InterPro"/>
</dbReference>
<dbReference type="Gene3D" id="3.90.180.10">
    <property type="entry name" value="Medium-chain alcohol dehydrogenases, catalytic domain"/>
    <property type="match status" value="1"/>
</dbReference>
<accession>A0A2K0T223</accession>
<sequence>MALPTVQKKWIIQGGQKGLEEIQLIEGPIPKVDDYGVLVKLHAAGLNPRDFGIATPGLFAFSVKLPVVGGSDGAGEVIAVGPKVTKWKPGDRVATLFNPGHQAGPMTTEAYEMGGLGGTIDGTFQQYGMFQETWLVRIASNLSYLEAASLSNAAVTAWNALYGLKGLRAGEWILVQGTGGVSLFAVQFAKAAGAKVVATTSSPAKGDLLKQLGADHVINYNENPDWGLTARALTPNGYGFDNIIEVGGTDTLSQSVKAIKFEGVISVIGALSGAAQGNSKVIDALLKICTFRGLHVGSRVQMEEMMAAIEANEIQPILDETVFSFEGLRDGLEYLAALKHVGKVVVKIV</sequence>
<protein>
    <recommendedName>
        <fullName evidence="1">Enoyl reductase (ER) domain-containing protein</fullName>
    </recommendedName>
</protein>
<reference evidence="2 3" key="1">
    <citation type="submission" date="2017-02" db="EMBL/GenBank/DDBJ databases">
        <title>Genomes of Trichoderma spp. with biocontrol activity.</title>
        <authorList>
            <person name="Gardiner D."/>
            <person name="Kazan K."/>
            <person name="Vos C."/>
            <person name="Harvey P."/>
        </authorList>
    </citation>
    <scope>NUCLEOTIDE SEQUENCE [LARGE SCALE GENOMIC DNA]</scope>
    <source>
        <strain evidence="2 3">A5MH</strain>
    </source>
</reference>
<feature type="domain" description="Enoyl reductase (ER)" evidence="1">
    <location>
        <begin position="18"/>
        <end position="346"/>
    </location>
</feature>
<dbReference type="InterPro" id="IPR013149">
    <property type="entry name" value="ADH-like_C"/>
</dbReference>
<gene>
    <name evidence="2" type="ORF">TGAMA5MH_08579</name>
</gene>
<dbReference type="Proteomes" id="UP000236546">
    <property type="component" value="Unassembled WGS sequence"/>
</dbReference>
<evidence type="ECO:0000313" key="3">
    <source>
        <dbReference type="Proteomes" id="UP000236546"/>
    </source>
</evidence>
<dbReference type="AlphaFoldDB" id="A0A2K0T223"/>
<dbReference type="Pfam" id="PF08240">
    <property type="entry name" value="ADH_N"/>
    <property type="match status" value="1"/>
</dbReference>
<dbReference type="CDD" id="cd08276">
    <property type="entry name" value="MDR7"/>
    <property type="match status" value="1"/>
</dbReference>
<proteinExistence type="predicted"/>
<dbReference type="PANTHER" id="PTHR45033">
    <property type="match status" value="1"/>
</dbReference>
<organism evidence="2 3">
    <name type="scientific">Trichoderma gamsii</name>
    <dbReference type="NCBI Taxonomy" id="398673"/>
    <lineage>
        <taxon>Eukaryota</taxon>
        <taxon>Fungi</taxon>
        <taxon>Dikarya</taxon>
        <taxon>Ascomycota</taxon>
        <taxon>Pezizomycotina</taxon>
        <taxon>Sordariomycetes</taxon>
        <taxon>Hypocreomycetidae</taxon>
        <taxon>Hypocreales</taxon>
        <taxon>Hypocreaceae</taxon>
        <taxon>Trichoderma</taxon>
    </lineage>
</organism>
<dbReference type="InterPro" id="IPR036291">
    <property type="entry name" value="NAD(P)-bd_dom_sf"/>
</dbReference>
<dbReference type="PANTHER" id="PTHR45033:SF2">
    <property type="entry name" value="ZINC-TYPE ALCOHOL DEHYDROGENASE-LIKE PROTEIN C1773.06C"/>
    <property type="match status" value="1"/>
</dbReference>
<dbReference type="SMART" id="SM00829">
    <property type="entry name" value="PKS_ER"/>
    <property type="match status" value="1"/>
</dbReference>
<dbReference type="InterPro" id="IPR052711">
    <property type="entry name" value="Zinc_ADH-like"/>
</dbReference>
<comment type="caution">
    <text evidence="2">The sequence shown here is derived from an EMBL/GenBank/DDBJ whole genome shotgun (WGS) entry which is preliminary data.</text>
</comment>
<dbReference type="InterPro" id="IPR013154">
    <property type="entry name" value="ADH-like_N"/>
</dbReference>
<evidence type="ECO:0000259" key="1">
    <source>
        <dbReference type="SMART" id="SM00829"/>
    </source>
</evidence>